<gene>
    <name evidence="1" type="ORF">EDD71_11463</name>
</gene>
<dbReference type="AlphaFoldDB" id="A0A4R7KB00"/>
<accession>A0A4R7KB00</accession>
<reference evidence="1 2" key="1">
    <citation type="submission" date="2019-03" db="EMBL/GenBank/DDBJ databases">
        <title>Genomic Encyclopedia of Type Strains, Phase IV (KMG-IV): sequencing the most valuable type-strain genomes for metagenomic binning, comparative biology and taxonomic classification.</title>
        <authorList>
            <person name="Goeker M."/>
        </authorList>
    </citation>
    <scope>NUCLEOTIDE SEQUENCE [LARGE SCALE GENOMIC DNA]</scope>
    <source>
        <strain evidence="1 2">DSM 24455</strain>
    </source>
</reference>
<protein>
    <submittedName>
        <fullName evidence="1">Uncharacterized protein DUF3787</fullName>
    </submittedName>
</protein>
<evidence type="ECO:0000313" key="2">
    <source>
        <dbReference type="Proteomes" id="UP000295325"/>
    </source>
</evidence>
<dbReference type="RefSeq" id="WP_133628477.1">
    <property type="nucleotide sequence ID" value="NZ_SOAZ01000014.1"/>
</dbReference>
<dbReference type="Proteomes" id="UP000295325">
    <property type="component" value="Unassembled WGS sequence"/>
</dbReference>
<keyword evidence="2" id="KW-1185">Reference proteome</keyword>
<name>A0A4R7KB00_9CLOT</name>
<evidence type="ECO:0000313" key="1">
    <source>
        <dbReference type="EMBL" id="TDT52082.1"/>
    </source>
</evidence>
<dbReference type="EMBL" id="SOAZ01000014">
    <property type="protein sequence ID" value="TDT52082.1"/>
    <property type="molecule type" value="Genomic_DNA"/>
</dbReference>
<dbReference type="Pfam" id="PF12655">
    <property type="entry name" value="CDIF630_02480-like"/>
    <property type="match status" value="1"/>
</dbReference>
<sequence length="55" mass="6295">MAKNRAKEKHMALPIERHTTAAWANTKKMKPVSQVTIPDEVDVMNAKEYVDTNQK</sequence>
<proteinExistence type="predicted"/>
<dbReference type="InterPro" id="IPR024209">
    <property type="entry name" value="CDIF630_02480-like"/>
</dbReference>
<organism evidence="1 2">
    <name type="scientific">Fonticella tunisiensis</name>
    <dbReference type="NCBI Taxonomy" id="1096341"/>
    <lineage>
        <taxon>Bacteria</taxon>
        <taxon>Bacillati</taxon>
        <taxon>Bacillota</taxon>
        <taxon>Clostridia</taxon>
        <taxon>Eubacteriales</taxon>
        <taxon>Clostridiaceae</taxon>
        <taxon>Fonticella</taxon>
    </lineage>
</organism>
<comment type="caution">
    <text evidence="1">The sequence shown here is derived from an EMBL/GenBank/DDBJ whole genome shotgun (WGS) entry which is preliminary data.</text>
</comment>
<dbReference type="OrthoDB" id="1708132at2"/>